<sequence length="367" mass="41225">MTTKFSNWGEIESTVPVSISLNIVEVITLAVNKGMLGLIQENELLSSAYWLLGLEDDKTAKYITATVGERIPPTAAGRQTTAYVALCIMMGYVKELTKDNYEAASKRWKAGLASQNLTDMVEEPVKTSLWTHILTLKIKVYSRSDKREALLRRFLAVGKNLEGFPPTMRAVHGQLQLIYDMAYLKSVVCMQDFIHSGNPALLLLHVRKEAREFQEVIGRVQAAEGQNFHLCRLLDNTKYPELNHSKYPDLYAVTLQWARKTKRVQKNYLGSKAITDRSLDIDMAKHLISLKGASKVPTPSEEDARWLESVGCSTKIDEVRRLMGKGSGSKRRRGEASSASESEASSESEAEADEEPPRRRSGKHRRH</sequence>
<feature type="compositionally biased region" description="Acidic residues" evidence="1">
    <location>
        <begin position="344"/>
        <end position="354"/>
    </location>
</feature>
<dbReference type="Gene3D" id="1.10.3050.10">
    <property type="entry name" value="borna disease virus nucleoprotein, domain 2"/>
    <property type="match status" value="1"/>
</dbReference>
<dbReference type="EMBL" id="KX257488">
    <property type="protein sequence ID" value="ANQ45643.1"/>
    <property type="molecule type" value="Genomic_RNA"/>
</dbReference>
<proteinExistence type="predicted"/>
<dbReference type="GO" id="GO:0019013">
    <property type="term" value="C:viral nucleocapsid"/>
    <property type="evidence" value="ECO:0007669"/>
    <property type="project" value="UniProtKB-KW"/>
</dbReference>
<dbReference type="KEGG" id="vg:40526510"/>
<dbReference type="InterPro" id="IPR015970">
    <property type="entry name" value="P40_nucleoprot_sub2_BD-vir"/>
</dbReference>
<dbReference type="GeneID" id="40526510"/>
<dbReference type="RefSeq" id="YP_009666287.1">
    <property type="nucleotide sequence ID" value="NC_043485.1"/>
</dbReference>
<evidence type="ECO:0000313" key="3">
    <source>
        <dbReference type="Proteomes" id="UP000278361"/>
    </source>
</evidence>
<protein>
    <submittedName>
        <fullName evidence="2">Nucleoprotein</fullName>
    </submittedName>
</protein>
<keyword evidence="3" id="KW-1185">Reference proteome</keyword>
<feature type="region of interest" description="Disordered" evidence="1">
    <location>
        <begin position="318"/>
        <end position="367"/>
    </location>
</feature>
<reference evidence="2 3" key="1">
    <citation type="submission" date="2016-05" db="EMBL/GenBank/DDBJ databases">
        <title>Genome sequences of RNA viruses from Washington state moths.</title>
        <authorList>
            <person name="Greninger A.L."/>
            <person name="Droppers D."/>
        </authorList>
    </citation>
    <scope>NUCLEOTIDE SEQUENCE [LARGE SCALE GENOMIC DNA]</scope>
    <source>
        <strain evidence="2 3">UW1</strain>
    </source>
</reference>
<keyword evidence="2" id="KW-0946">Virion</keyword>
<organism evidence="2 3">
    <name type="scientific">Orinoco virus</name>
    <dbReference type="NCBI Taxonomy" id="1871345"/>
    <lineage>
        <taxon>Viruses</taxon>
        <taxon>Riboviria</taxon>
        <taxon>Orthornavirae</taxon>
        <taxon>Negarnaviricota</taxon>
        <taxon>Haploviricotina</taxon>
        <taxon>Monjiviricetes</taxon>
        <taxon>Mononegavirales</taxon>
        <taxon>Nyamiviridae</taxon>
        <taxon>Orinovirus</taxon>
        <taxon>Orinovirus pasiphilae</taxon>
    </lineage>
</organism>
<accession>A0A1B1FIU5</accession>
<dbReference type="Proteomes" id="UP000278361">
    <property type="component" value="Segment"/>
</dbReference>
<evidence type="ECO:0000313" key="2">
    <source>
        <dbReference type="EMBL" id="ANQ45643.1"/>
    </source>
</evidence>
<name>A0A1B1FIU5_9MONO</name>
<evidence type="ECO:0000256" key="1">
    <source>
        <dbReference type="SAM" id="MobiDB-lite"/>
    </source>
</evidence>
<keyword evidence="2" id="KW-0543">Viral nucleoprotein</keyword>